<keyword evidence="2" id="KW-0812">Transmembrane</keyword>
<sequence>MTEPDTTPRRGRRARALSPEESAALESRTAAAITGEQAPVPGVRGAVAPPGPDSPVPTLRKFGRRARIIELSDDPEATAVLGPVPDEPQSADAMEHDSDPAADDDATTSASAGTDGSGVEALTGAATPEGSSGHAESAVIDRDHDGVELGEVPVTEAPSPRPAPRFDGKVLHRPETSASRPLVWAVWALIAIALIVLVALLLTGVLGPTEASALGASTPELLDIHDALEVAAA</sequence>
<comment type="caution">
    <text evidence="3">The sequence shown here is derived from an EMBL/GenBank/DDBJ whole genome shotgun (WGS) entry which is preliminary data.</text>
</comment>
<evidence type="ECO:0000256" key="2">
    <source>
        <dbReference type="SAM" id="Phobius"/>
    </source>
</evidence>
<dbReference type="OrthoDB" id="4793838at2"/>
<accession>A0A2A3YIC5</accession>
<feature type="transmembrane region" description="Helical" evidence="2">
    <location>
        <begin position="182"/>
        <end position="206"/>
    </location>
</feature>
<keyword evidence="2" id="KW-0472">Membrane</keyword>
<keyword evidence="4" id="KW-1185">Reference proteome</keyword>
<dbReference type="GeneID" id="95327743"/>
<protein>
    <submittedName>
        <fullName evidence="3">Uncharacterized protein</fullName>
    </submittedName>
</protein>
<dbReference type="AlphaFoldDB" id="A0A2A3YIC5"/>
<dbReference type="RefSeq" id="WP_096165538.1">
    <property type="nucleotide sequence ID" value="NZ_JBQCXU010000031.1"/>
</dbReference>
<dbReference type="Proteomes" id="UP000218598">
    <property type="component" value="Unassembled WGS sequence"/>
</dbReference>
<feature type="region of interest" description="Disordered" evidence="1">
    <location>
        <begin position="1"/>
        <end position="138"/>
    </location>
</feature>
<gene>
    <name evidence="3" type="ORF">CIK66_11585</name>
</gene>
<evidence type="ECO:0000313" key="4">
    <source>
        <dbReference type="Proteomes" id="UP000218598"/>
    </source>
</evidence>
<feature type="compositionally biased region" description="Low complexity" evidence="1">
    <location>
        <begin position="38"/>
        <end position="48"/>
    </location>
</feature>
<evidence type="ECO:0000256" key="1">
    <source>
        <dbReference type="SAM" id="MobiDB-lite"/>
    </source>
</evidence>
<proteinExistence type="predicted"/>
<keyword evidence="2" id="KW-1133">Transmembrane helix</keyword>
<name>A0A2A3YIC5_9MICO</name>
<reference evidence="3 4" key="1">
    <citation type="journal article" date="2017" name="Elife">
        <title>Extensive horizontal gene transfer in cheese-associated bacteria.</title>
        <authorList>
            <person name="Bonham K.S."/>
            <person name="Wolfe B.E."/>
            <person name="Dutton R.J."/>
        </authorList>
    </citation>
    <scope>NUCLEOTIDE SEQUENCE [LARGE SCALE GENOMIC DNA]</scope>
    <source>
        <strain evidence="3 4">341_9</strain>
    </source>
</reference>
<evidence type="ECO:0000313" key="3">
    <source>
        <dbReference type="EMBL" id="PCC38979.1"/>
    </source>
</evidence>
<organism evidence="3 4">
    <name type="scientific">Brachybacterium alimentarium</name>
    <dbReference type="NCBI Taxonomy" id="47845"/>
    <lineage>
        <taxon>Bacteria</taxon>
        <taxon>Bacillati</taxon>
        <taxon>Actinomycetota</taxon>
        <taxon>Actinomycetes</taxon>
        <taxon>Micrococcales</taxon>
        <taxon>Dermabacteraceae</taxon>
        <taxon>Brachybacterium</taxon>
    </lineage>
</organism>
<dbReference type="EMBL" id="NRGR01000019">
    <property type="protein sequence ID" value="PCC38979.1"/>
    <property type="molecule type" value="Genomic_DNA"/>
</dbReference>
<feature type="compositionally biased region" description="Low complexity" evidence="1">
    <location>
        <begin position="107"/>
        <end position="118"/>
    </location>
</feature>